<evidence type="ECO:0000256" key="2">
    <source>
        <dbReference type="ARBA" id="ARBA00022741"/>
    </source>
</evidence>
<dbReference type="OrthoDB" id="9802640at2"/>
<feature type="binding site" evidence="5">
    <location>
        <position position="31"/>
    </location>
    <ligand>
        <name>ATP</name>
        <dbReference type="ChEBI" id="CHEBI:30616"/>
    </ligand>
</feature>
<dbReference type="InterPro" id="IPR037196">
    <property type="entry name" value="HSP90_C"/>
</dbReference>
<dbReference type="EMBL" id="LM995447">
    <property type="protein sequence ID" value="CDZ23675.1"/>
    <property type="molecule type" value="Genomic_DNA"/>
</dbReference>
<feature type="binding site" evidence="5">
    <location>
        <position position="328"/>
    </location>
    <ligand>
        <name>ATP</name>
        <dbReference type="ChEBI" id="CHEBI:30616"/>
    </ligand>
</feature>
<dbReference type="InterPro" id="IPR036890">
    <property type="entry name" value="HATPase_C_sf"/>
</dbReference>
<feature type="binding site" evidence="5">
    <location>
        <position position="169"/>
    </location>
    <ligand>
        <name>ATP</name>
        <dbReference type="ChEBI" id="CHEBI:30616"/>
    </ligand>
</feature>
<feature type="binding site" evidence="5">
    <location>
        <position position="35"/>
    </location>
    <ligand>
        <name>ATP</name>
        <dbReference type="ChEBI" id="CHEBI:30616"/>
    </ligand>
</feature>
<dbReference type="Proteomes" id="UP000032431">
    <property type="component" value="Chromosome I"/>
</dbReference>
<dbReference type="CDD" id="cd16927">
    <property type="entry name" value="HATPase_Hsp90-like"/>
    <property type="match status" value="1"/>
</dbReference>
<dbReference type="Gene3D" id="3.30.565.10">
    <property type="entry name" value="Histidine kinase-like ATPase, C-terminal domain"/>
    <property type="match status" value="1"/>
</dbReference>
<dbReference type="InterPro" id="IPR019805">
    <property type="entry name" value="Heat_shock_protein_90_CS"/>
</dbReference>
<reference evidence="8" key="1">
    <citation type="submission" date="2014-07" db="EMBL/GenBank/DDBJ databases">
        <authorList>
            <person name="Wibberg D."/>
        </authorList>
    </citation>
    <scope>NUCLEOTIDE SEQUENCE [LARGE SCALE GENOMIC DNA]</scope>
    <source>
        <strain evidence="8">DG5</strain>
    </source>
</reference>
<organism evidence="7 8">
    <name type="scientific">[Clostridium] cellulosi</name>
    <dbReference type="NCBI Taxonomy" id="29343"/>
    <lineage>
        <taxon>Bacteria</taxon>
        <taxon>Bacillati</taxon>
        <taxon>Bacillota</taxon>
        <taxon>Clostridia</taxon>
        <taxon>Eubacteriales</taxon>
        <taxon>Oscillospiraceae</taxon>
        <taxon>Oscillospiraceae incertae sedis</taxon>
    </lineage>
</organism>
<keyword evidence="8" id="KW-1185">Reference proteome</keyword>
<dbReference type="PRINTS" id="PR00775">
    <property type="entry name" value="HEATSHOCK90"/>
</dbReference>
<dbReference type="STRING" id="29343.CCDG5_0544"/>
<feature type="domain" description="Histidine kinase/HSP90-like ATPase" evidence="6">
    <location>
        <begin position="27"/>
        <end position="176"/>
    </location>
</feature>
<evidence type="ECO:0000259" key="6">
    <source>
        <dbReference type="Pfam" id="PF02518"/>
    </source>
</evidence>
<dbReference type="HOGENOM" id="CLU_006684_3_2_9"/>
<dbReference type="InterPro" id="IPR003594">
    <property type="entry name" value="HATPase_dom"/>
</dbReference>
<dbReference type="GO" id="GO:0051082">
    <property type="term" value="F:unfolded protein binding"/>
    <property type="evidence" value="ECO:0007669"/>
    <property type="project" value="InterPro"/>
</dbReference>
<dbReference type="Pfam" id="PF02518">
    <property type="entry name" value="HATPase_c"/>
    <property type="match status" value="1"/>
</dbReference>
<evidence type="ECO:0000313" key="8">
    <source>
        <dbReference type="Proteomes" id="UP000032431"/>
    </source>
</evidence>
<dbReference type="PATRIC" id="fig|29343.3.peg.562"/>
<dbReference type="Gene3D" id="3.30.230.80">
    <property type="match status" value="1"/>
</dbReference>
<dbReference type="PANTHER" id="PTHR11528">
    <property type="entry name" value="HEAT SHOCK PROTEIN 90 FAMILY MEMBER"/>
    <property type="match status" value="1"/>
</dbReference>
<name>A0A078KR83_9FIRM</name>
<dbReference type="InterPro" id="IPR020568">
    <property type="entry name" value="Ribosomal_Su5_D2-typ_SF"/>
</dbReference>
<dbReference type="InterPro" id="IPR001404">
    <property type="entry name" value="Hsp90_fam"/>
</dbReference>
<dbReference type="NCBIfam" id="NF003555">
    <property type="entry name" value="PRK05218.1"/>
    <property type="match status" value="1"/>
</dbReference>
<accession>A0A078KR83</accession>
<keyword evidence="2 5" id="KW-0547">Nucleotide-binding</keyword>
<feature type="binding site" evidence="5">
    <location>
        <begin position="97"/>
        <end position="98"/>
    </location>
    <ligand>
        <name>ATP</name>
        <dbReference type="ChEBI" id="CHEBI:30616"/>
    </ligand>
</feature>
<gene>
    <name evidence="7" type="ORF">CCDG5_0544</name>
</gene>
<dbReference type="AlphaFoldDB" id="A0A078KR83"/>
<evidence type="ECO:0000256" key="5">
    <source>
        <dbReference type="PIRSR" id="PIRSR002583-1"/>
    </source>
</evidence>
<dbReference type="Gene3D" id="1.20.120.790">
    <property type="entry name" value="Heat shock protein 90, C-terminal domain"/>
    <property type="match status" value="1"/>
</dbReference>
<dbReference type="SUPFAM" id="SSF54211">
    <property type="entry name" value="Ribosomal protein S5 domain 2-like"/>
    <property type="match status" value="1"/>
</dbReference>
<dbReference type="GO" id="GO:0140662">
    <property type="term" value="F:ATP-dependent protein folding chaperone"/>
    <property type="evidence" value="ECO:0007669"/>
    <property type="project" value="InterPro"/>
</dbReference>
<proteinExistence type="inferred from homology"/>
<dbReference type="PIRSF" id="PIRSF002583">
    <property type="entry name" value="Hsp90"/>
    <property type="match status" value="1"/>
</dbReference>
<keyword evidence="4" id="KW-0143">Chaperone</keyword>
<dbReference type="Pfam" id="PF00183">
    <property type="entry name" value="HSP90"/>
    <property type="match status" value="1"/>
</dbReference>
<evidence type="ECO:0000256" key="4">
    <source>
        <dbReference type="ARBA" id="ARBA00023186"/>
    </source>
</evidence>
<protein>
    <submittedName>
        <fullName evidence="7">Molecular chaperone of HSP90 family</fullName>
    </submittedName>
</protein>
<dbReference type="KEGG" id="ccel:CCDG5_0544"/>
<evidence type="ECO:0000313" key="7">
    <source>
        <dbReference type="EMBL" id="CDZ23675.1"/>
    </source>
</evidence>
<dbReference type="GO" id="GO:0016887">
    <property type="term" value="F:ATP hydrolysis activity"/>
    <property type="evidence" value="ECO:0007669"/>
    <property type="project" value="InterPro"/>
</dbReference>
<dbReference type="GO" id="GO:0005524">
    <property type="term" value="F:ATP binding"/>
    <property type="evidence" value="ECO:0007669"/>
    <property type="project" value="UniProtKB-KW"/>
</dbReference>
<comment type="similarity">
    <text evidence="1">Belongs to the heat shock protein 90 family.</text>
</comment>
<sequence length="612" mass="71406">MKTGKISVKAENMLPIIKKWLYSDKDIFLREAVSNASDAIFKFERLVVFGEAQKAENEKMHIDVSVNKEKGTLKISDTGIGMTEDEVVKYIAQVAFSGAVDFIEKYKDIADKNNIIGHFGLGFYSVFMVSDYVELDTLSYKKDAKPVKWICDGGSDYQIGEGERTERGTTLTLHISKDSEEFLDTARIREILRKYCSFISYEITLTDECQEKKEDEKPEIINNISPLWLKNPKDCTDDEYKKFYKDVFHDYMDPLFWIHLNVDYPFQLKGIIYFPRLRENLDLMEMGQIKLYYNQVFVADNIKEILPEFLVVLKGVIDCPDIPINVSRSFLQNDGSVAKISNLISKKVSDKLHSIFKENREEYQKYWDDINLLIKFGCIKDSKFFDRMKDTILFKTTDGKYLTLSEYLEGQKDKDKKTVYYTDNKAQQSVNIDMFKRNGIEVVEFRGPIDQRFAQELEMREEGLKFSSVVSELPDDLVSGKAANEDDVKVLSEIFRKALGKDKLEVKAEYFKNENTPAILTLSEQSKRFADMVRLYGQDFAYKPDDEYVITLNPDHPLIKKVMDMRFDESKKECMNMLCQQIYDIALMSHRDFSKEEKEKFIERNYKLLEMI</sequence>
<evidence type="ECO:0000256" key="1">
    <source>
        <dbReference type="ARBA" id="ARBA00008239"/>
    </source>
</evidence>
<dbReference type="InterPro" id="IPR020575">
    <property type="entry name" value="Hsp90_N"/>
</dbReference>
<evidence type="ECO:0000256" key="3">
    <source>
        <dbReference type="ARBA" id="ARBA00022840"/>
    </source>
</evidence>
<keyword evidence="3 5" id="KW-0067">ATP-binding</keyword>
<feature type="binding site" evidence="5">
    <location>
        <position position="77"/>
    </location>
    <ligand>
        <name>ATP</name>
        <dbReference type="ChEBI" id="CHEBI:30616"/>
    </ligand>
</feature>
<dbReference type="PROSITE" id="PS00298">
    <property type="entry name" value="HSP90"/>
    <property type="match status" value="1"/>
</dbReference>
<dbReference type="Gene3D" id="3.40.50.11260">
    <property type="match status" value="1"/>
</dbReference>
<dbReference type="SUPFAM" id="SSF110942">
    <property type="entry name" value="HSP90 C-terminal domain"/>
    <property type="match status" value="1"/>
</dbReference>
<dbReference type="SUPFAM" id="SSF55874">
    <property type="entry name" value="ATPase domain of HSP90 chaperone/DNA topoisomerase II/histidine kinase"/>
    <property type="match status" value="1"/>
</dbReference>
<feature type="binding site" evidence="5">
    <location>
        <position position="82"/>
    </location>
    <ligand>
        <name>ATP</name>
        <dbReference type="ChEBI" id="CHEBI:30616"/>
    </ligand>
</feature>